<sequence>MSVHGGGHGSLEYYPCRYGNSRVLFRGPRRQLDGSYVAFLGGTETYGRFVEQPFPELLETRIKLACANFGVVNAGVDIYLNDPSVMDLISGAEAKVVQIMGAQNLSNRFYSVHPRRNDRFLRASDRLMTLYPEIDFTEFHFVRHMLGRLAEASSDRYAEVLTELRTAWTARMKHLLTQLRGDIVLLWFADHPVPVETPETLEGDPLFVNRDMIETLRPRVSHVIEVVASDAARIEGTRGMVFSDFEACAAEELMGPLAHQEVSAALADVLARMTDR</sequence>
<accession>A0A222E0B8</accession>
<evidence type="ECO:0000313" key="2">
    <source>
        <dbReference type="EMBL" id="ASP19418.1"/>
    </source>
</evidence>
<feature type="domain" description="DUF6473" evidence="1">
    <location>
        <begin position="1"/>
        <end position="273"/>
    </location>
</feature>
<organism evidence="2 3">
    <name type="scientific">Antarctobacter heliothermus</name>
    <dbReference type="NCBI Taxonomy" id="74033"/>
    <lineage>
        <taxon>Bacteria</taxon>
        <taxon>Pseudomonadati</taxon>
        <taxon>Pseudomonadota</taxon>
        <taxon>Alphaproteobacteria</taxon>
        <taxon>Rhodobacterales</taxon>
        <taxon>Roseobacteraceae</taxon>
        <taxon>Antarctobacter</taxon>
    </lineage>
</organism>
<gene>
    <name evidence="2" type="ORF">ANTHELSMS3_00700</name>
</gene>
<dbReference type="KEGG" id="aht:ANTHELSMS3_00700"/>
<dbReference type="Pfam" id="PF20078">
    <property type="entry name" value="DUF6473"/>
    <property type="match status" value="1"/>
</dbReference>
<protein>
    <recommendedName>
        <fullName evidence="1">DUF6473 domain-containing protein</fullName>
    </recommendedName>
</protein>
<dbReference type="RefSeq" id="WP_198319874.1">
    <property type="nucleotide sequence ID" value="NZ_CP022540.1"/>
</dbReference>
<dbReference type="InterPro" id="IPR045524">
    <property type="entry name" value="DUF6473"/>
</dbReference>
<reference evidence="2 3" key="1">
    <citation type="submission" date="2017-07" db="EMBL/GenBank/DDBJ databases">
        <title>Genome Sequence of Antarctobacter heliothermus Strain SMS3 Isolated from a culture of the Diatom Skeletonema marinoi.</title>
        <authorList>
            <person name="Topel M."/>
            <person name="Pinder M.I.M."/>
            <person name="Johansson O.N."/>
            <person name="Kourtchenko O."/>
            <person name="Godhe A."/>
            <person name="Clarke A.K."/>
        </authorList>
    </citation>
    <scope>NUCLEOTIDE SEQUENCE [LARGE SCALE GENOMIC DNA]</scope>
    <source>
        <strain evidence="2 3">SMS3</strain>
    </source>
</reference>
<dbReference type="Proteomes" id="UP000203589">
    <property type="component" value="Chromosome"/>
</dbReference>
<dbReference type="EMBL" id="CP022540">
    <property type="protein sequence ID" value="ASP19418.1"/>
    <property type="molecule type" value="Genomic_DNA"/>
</dbReference>
<keyword evidence="3" id="KW-1185">Reference proteome</keyword>
<evidence type="ECO:0000259" key="1">
    <source>
        <dbReference type="Pfam" id="PF20078"/>
    </source>
</evidence>
<proteinExistence type="predicted"/>
<evidence type="ECO:0000313" key="3">
    <source>
        <dbReference type="Proteomes" id="UP000203589"/>
    </source>
</evidence>
<dbReference type="AlphaFoldDB" id="A0A222E0B8"/>
<name>A0A222E0B8_9RHOB</name>